<evidence type="ECO:0000256" key="12">
    <source>
        <dbReference type="ARBA" id="ARBA00023098"/>
    </source>
</evidence>
<evidence type="ECO:0000256" key="7">
    <source>
        <dbReference type="ARBA" id="ARBA00022723"/>
    </source>
</evidence>
<dbReference type="GO" id="GO:0006665">
    <property type="term" value="P:sphingolipid metabolic process"/>
    <property type="evidence" value="ECO:0007669"/>
    <property type="project" value="UniProtKB-KW"/>
</dbReference>
<feature type="transmembrane region" description="Helical" evidence="14">
    <location>
        <begin position="314"/>
        <end position="339"/>
    </location>
</feature>
<evidence type="ECO:0000256" key="2">
    <source>
        <dbReference type="ARBA" id="ARBA00004760"/>
    </source>
</evidence>
<keyword evidence="12" id="KW-0443">Lipid metabolism</keyword>
<evidence type="ECO:0000256" key="6">
    <source>
        <dbReference type="ARBA" id="ARBA00022692"/>
    </source>
</evidence>
<protein>
    <recommendedName>
        <fullName evidence="5">sphingomyelin phosphodiesterase</fullName>
        <ecNumber evidence="5">3.1.4.12</ecNumber>
    </recommendedName>
</protein>
<evidence type="ECO:0000259" key="15">
    <source>
        <dbReference type="Pfam" id="PF03372"/>
    </source>
</evidence>
<keyword evidence="11 14" id="KW-1133">Transmembrane helix</keyword>
<keyword evidence="7" id="KW-0479">Metal-binding</keyword>
<dbReference type="PANTHER" id="PTHR16320">
    <property type="entry name" value="SPHINGOMYELINASE FAMILY MEMBER"/>
    <property type="match status" value="1"/>
</dbReference>
<keyword evidence="16" id="KW-1185">Reference proteome</keyword>
<evidence type="ECO:0000256" key="1">
    <source>
        <dbReference type="ARBA" id="ARBA00004141"/>
    </source>
</evidence>
<comment type="pathway">
    <text evidence="3">Sphingolipid metabolism.</text>
</comment>
<dbReference type="GO" id="GO:0046872">
    <property type="term" value="F:metal ion binding"/>
    <property type="evidence" value="ECO:0007669"/>
    <property type="project" value="UniProtKB-KW"/>
</dbReference>
<dbReference type="InterPro" id="IPR036691">
    <property type="entry name" value="Endo/exonu/phosph_ase_sf"/>
</dbReference>
<dbReference type="CTD" id="6610"/>
<dbReference type="Gene3D" id="3.60.10.10">
    <property type="entry name" value="Endonuclease/exonuclease/phosphatase"/>
    <property type="match status" value="2"/>
</dbReference>
<dbReference type="OrthoDB" id="387657at2759"/>
<evidence type="ECO:0000256" key="8">
    <source>
        <dbReference type="ARBA" id="ARBA00022801"/>
    </source>
</evidence>
<feature type="transmembrane region" description="Helical" evidence="14">
    <location>
        <begin position="286"/>
        <end position="308"/>
    </location>
</feature>
<dbReference type="Proteomes" id="UP000694845">
    <property type="component" value="Unplaced"/>
</dbReference>
<dbReference type="SUPFAM" id="SSF56219">
    <property type="entry name" value="DNase I-like"/>
    <property type="match status" value="1"/>
</dbReference>
<dbReference type="PANTHER" id="PTHR16320:SF24">
    <property type="entry name" value="PHOSPHODIESTERASE, PUTATIVE-RELATED"/>
    <property type="match status" value="1"/>
</dbReference>
<dbReference type="GeneID" id="110986777"/>
<feature type="domain" description="Endonuclease/exonuclease/phosphatase" evidence="15">
    <location>
        <begin position="78"/>
        <end position="237"/>
    </location>
</feature>
<evidence type="ECO:0000256" key="5">
    <source>
        <dbReference type="ARBA" id="ARBA00012369"/>
    </source>
</evidence>
<evidence type="ECO:0000256" key="13">
    <source>
        <dbReference type="ARBA" id="ARBA00023136"/>
    </source>
</evidence>
<evidence type="ECO:0000256" key="9">
    <source>
        <dbReference type="ARBA" id="ARBA00022842"/>
    </source>
</evidence>
<dbReference type="GO" id="GO:0004767">
    <property type="term" value="F:sphingomyelin phosphodiesterase activity"/>
    <property type="evidence" value="ECO:0007669"/>
    <property type="project" value="UniProtKB-EC"/>
</dbReference>
<keyword evidence="8" id="KW-0378">Hydrolase</keyword>
<dbReference type="AlphaFoldDB" id="A0A8B7ZIH2"/>
<comment type="pathway">
    <text evidence="2">Lipid metabolism; sphingolipid metabolism.</text>
</comment>
<proteinExistence type="inferred from homology"/>
<sequence>MLYVDSASAVQIALCFVEIEVGSSVWGNHRFFSGWKDIRIAKMARPWKEEKRQIRVVTLNCWGLMYVSSHREKRIGCLGDELAKGCYDVVTLQENTAMYAPSNVFSADEHFTHRLLQGYELSKFVRFTGTNSDLNVVTGDFNTEDNSLGLKVARVNADLQDAWLDRPNQCKDEPCCTVEAPDNCYTSTKTRFYPQHPGMRIDYILYNAKPRSCCVTCRDCRLTFKKIPGTDINYSDHDGVEALFELEKGRDDQVLEPSDEEGRLGVLLEMLPYLSDSIQKITRQRFCYLLVSLLFFLLLASLWLSGAFHWQTSVYARCGALVALLALVVLGLAALCIGVSVKTTELNQLIGRKREITLNVRRLESQLKNK</sequence>
<evidence type="ECO:0000256" key="11">
    <source>
        <dbReference type="ARBA" id="ARBA00022989"/>
    </source>
</evidence>
<comment type="similarity">
    <text evidence="4">Belongs to the neutral sphingomyelinase family.</text>
</comment>
<dbReference type="GO" id="GO:0016020">
    <property type="term" value="C:membrane"/>
    <property type="evidence" value="ECO:0007669"/>
    <property type="project" value="UniProtKB-SubCell"/>
</dbReference>
<name>A0A8B7ZIH2_ACAPL</name>
<dbReference type="RefSeq" id="XP_022104675.1">
    <property type="nucleotide sequence ID" value="XM_022248983.1"/>
</dbReference>
<evidence type="ECO:0000256" key="10">
    <source>
        <dbReference type="ARBA" id="ARBA00022919"/>
    </source>
</evidence>
<dbReference type="EC" id="3.1.4.12" evidence="5"/>
<dbReference type="InterPro" id="IPR038772">
    <property type="entry name" value="Sph/SMPD2-like"/>
</dbReference>
<keyword evidence="9" id="KW-0460">Magnesium</keyword>
<organism evidence="16 17">
    <name type="scientific">Acanthaster planci</name>
    <name type="common">Crown-of-thorns starfish</name>
    <dbReference type="NCBI Taxonomy" id="133434"/>
    <lineage>
        <taxon>Eukaryota</taxon>
        <taxon>Metazoa</taxon>
        <taxon>Echinodermata</taxon>
        <taxon>Eleutherozoa</taxon>
        <taxon>Asterozoa</taxon>
        <taxon>Asteroidea</taxon>
        <taxon>Valvatacea</taxon>
        <taxon>Valvatida</taxon>
        <taxon>Acanthasteridae</taxon>
        <taxon>Acanthaster</taxon>
    </lineage>
</organism>
<dbReference type="Pfam" id="PF03372">
    <property type="entry name" value="Exo_endo_phos"/>
    <property type="match status" value="1"/>
</dbReference>
<evidence type="ECO:0000313" key="17">
    <source>
        <dbReference type="RefSeq" id="XP_022104675.1"/>
    </source>
</evidence>
<comment type="subcellular location">
    <subcellularLocation>
        <location evidence="1">Membrane</location>
        <topology evidence="1">Multi-pass membrane protein</topology>
    </subcellularLocation>
</comment>
<dbReference type="InterPro" id="IPR005135">
    <property type="entry name" value="Endo/exonuclease/phosphatase"/>
</dbReference>
<evidence type="ECO:0000256" key="4">
    <source>
        <dbReference type="ARBA" id="ARBA00006335"/>
    </source>
</evidence>
<keyword evidence="6 14" id="KW-0812">Transmembrane</keyword>
<accession>A0A8B7ZIH2</accession>
<reference evidence="17" key="1">
    <citation type="submission" date="2025-08" db="UniProtKB">
        <authorList>
            <consortium name="RefSeq"/>
        </authorList>
    </citation>
    <scope>IDENTIFICATION</scope>
</reference>
<evidence type="ECO:0000313" key="16">
    <source>
        <dbReference type="Proteomes" id="UP000694845"/>
    </source>
</evidence>
<gene>
    <name evidence="17" type="primary">LOC110986777</name>
</gene>
<keyword evidence="10" id="KW-0746">Sphingolipid metabolism</keyword>
<keyword evidence="13 14" id="KW-0472">Membrane</keyword>
<evidence type="ECO:0000256" key="14">
    <source>
        <dbReference type="SAM" id="Phobius"/>
    </source>
</evidence>
<evidence type="ECO:0000256" key="3">
    <source>
        <dbReference type="ARBA" id="ARBA00004991"/>
    </source>
</evidence>